<evidence type="ECO:0008006" key="4">
    <source>
        <dbReference type="Google" id="ProtNLM"/>
    </source>
</evidence>
<feature type="transmembrane region" description="Helical" evidence="1">
    <location>
        <begin position="160"/>
        <end position="180"/>
    </location>
</feature>
<comment type="caution">
    <text evidence="2">The sequence shown here is derived from an EMBL/GenBank/DDBJ whole genome shotgun (WGS) entry which is preliminary data.</text>
</comment>
<keyword evidence="1" id="KW-1133">Transmembrane helix</keyword>
<feature type="transmembrane region" description="Helical" evidence="1">
    <location>
        <begin position="67"/>
        <end position="87"/>
    </location>
</feature>
<reference evidence="2 3" key="1">
    <citation type="submission" date="2024-01" db="EMBL/GenBank/DDBJ databases">
        <title>The genome sequence of Erythrobacteraceae sp. strain 1XM1-14.</title>
        <authorList>
            <person name="Liu Y."/>
        </authorList>
    </citation>
    <scope>NUCLEOTIDE SEQUENCE [LARGE SCALE GENOMIC DNA]</scope>
    <source>
        <strain evidence="2 3">1XM1-14</strain>
    </source>
</reference>
<dbReference type="EMBL" id="JAZDQV010000010">
    <property type="protein sequence ID" value="MEE1878094.1"/>
    <property type="molecule type" value="Genomic_DNA"/>
</dbReference>
<keyword evidence="3" id="KW-1185">Reference proteome</keyword>
<protein>
    <recommendedName>
        <fullName evidence="4">GDT1 family protein</fullName>
    </recommendedName>
</protein>
<proteinExistence type="predicted"/>
<keyword evidence="1" id="KW-0812">Transmembrane</keyword>
<gene>
    <name evidence="2" type="ORF">VRS74_10410</name>
</gene>
<name>A0ABU7GG86_9SPHN</name>
<feature type="transmembrane region" description="Helical" evidence="1">
    <location>
        <begin position="36"/>
        <end position="60"/>
    </location>
</feature>
<dbReference type="Proteomes" id="UP001343492">
    <property type="component" value="Unassembled WGS sequence"/>
</dbReference>
<evidence type="ECO:0000313" key="2">
    <source>
        <dbReference type="EMBL" id="MEE1878094.1"/>
    </source>
</evidence>
<evidence type="ECO:0000313" key="3">
    <source>
        <dbReference type="Proteomes" id="UP001343492"/>
    </source>
</evidence>
<feature type="transmembrane region" description="Helical" evidence="1">
    <location>
        <begin position="117"/>
        <end position="148"/>
    </location>
</feature>
<accession>A0ABU7GG86</accession>
<evidence type="ECO:0000256" key="1">
    <source>
        <dbReference type="SAM" id="Phobius"/>
    </source>
</evidence>
<dbReference type="RefSeq" id="WP_354145198.1">
    <property type="nucleotide sequence ID" value="NZ_JAZDQV010000010.1"/>
</dbReference>
<sequence>MDIAAILLLVVLAAACGGRAQLTVARLAGALGRSGGLLLAALAAACGTSIVMGLAGAWLAGFVGQTAGIWLVVLGITFAAAELAWPVRLAAPREPTRSLGAIALALTLRQIFDAPRWLAFALGAALASPETAALGGAAGSGLALFIGWNWPDWPERHRGWLALRLALALLLAGTAPWIAFAA</sequence>
<keyword evidence="1" id="KW-0472">Membrane</keyword>
<organism evidence="2 3">
    <name type="scientific">Altererythrobacter litoralis</name>
    <dbReference type="NCBI Taxonomy" id="3113904"/>
    <lineage>
        <taxon>Bacteria</taxon>
        <taxon>Pseudomonadati</taxon>
        <taxon>Pseudomonadota</taxon>
        <taxon>Alphaproteobacteria</taxon>
        <taxon>Sphingomonadales</taxon>
        <taxon>Erythrobacteraceae</taxon>
        <taxon>Altererythrobacter</taxon>
    </lineage>
</organism>